<dbReference type="NCBIfam" id="NF011990">
    <property type="entry name" value="PRK15446.2-6"/>
    <property type="match status" value="1"/>
</dbReference>
<keyword evidence="3" id="KW-1185">Reference proteome</keyword>
<dbReference type="EMBL" id="FOVR01000001">
    <property type="protein sequence ID" value="SFN61577.1"/>
    <property type="molecule type" value="Genomic_DNA"/>
</dbReference>
<dbReference type="InterPro" id="IPR032466">
    <property type="entry name" value="Metal_Hydrolase"/>
</dbReference>
<gene>
    <name evidence="2" type="ORF">SAMN04488056_101483</name>
</gene>
<sequence>MLFLFWRMERFPAEGLTICAICYHSDIKSVACRCIGIGIGKEIPMRDFTIIGAQVYLPDQIVETSLTVADGVISEIGGPVKGEEIDGTGRILAPALIDVHGDAFERQLMPRPNVFFPMEAAILETDRQLAANGIATAYHALSISWEPGLRSVDRAREMIAALHLWANRLTVENRVQLRWETFCLEGMDLLKDALEGPLTPSLAFNDHTSMAMLHPDVPQQHRPFEHSLQFRVADASSPLFLAKMATRAERSGLSAEEYVDLIKDRWQMRPRVKEAIAEVGQLGREKNVPMLSHDDTQDETRDFYRRHGATISEFPMTVAVAAVAQERSDMVIFGAPNVVRGGSHLGDSPNAADMVKAGLCDILASDYYYPAMLAAIARMDADNLADRQTLWKLVSTNPAKAMKLDDRGEIKVGKRADLVLVGWPKGHMPAIRHTWVAGRTAYCALPRG</sequence>
<dbReference type="Gene3D" id="2.30.40.10">
    <property type="entry name" value="Urease, subunit C, domain 1"/>
    <property type="match status" value="1"/>
</dbReference>
<dbReference type="Proteomes" id="UP000199236">
    <property type="component" value="Unassembled WGS sequence"/>
</dbReference>
<evidence type="ECO:0000313" key="2">
    <source>
        <dbReference type="EMBL" id="SFN61577.1"/>
    </source>
</evidence>
<dbReference type="PANTHER" id="PTHR43135:SF3">
    <property type="entry name" value="ALPHA-D-RIBOSE 1-METHYLPHOSPHONATE 5-TRIPHOSPHATE DIPHOSPHATASE"/>
    <property type="match status" value="1"/>
</dbReference>
<evidence type="ECO:0000313" key="3">
    <source>
        <dbReference type="Proteomes" id="UP000199236"/>
    </source>
</evidence>
<dbReference type="InterPro" id="IPR011059">
    <property type="entry name" value="Metal-dep_hydrolase_composite"/>
</dbReference>
<organism evidence="2 3">
    <name type="scientific">Cohaesibacter marisflavi</name>
    <dbReference type="NCBI Taxonomy" id="655353"/>
    <lineage>
        <taxon>Bacteria</taxon>
        <taxon>Pseudomonadati</taxon>
        <taxon>Pseudomonadota</taxon>
        <taxon>Alphaproteobacteria</taxon>
        <taxon>Hyphomicrobiales</taxon>
        <taxon>Cohaesibacteraceae</taxon>
    </lineage>
</organism>
<dbReference type="PANTHER" id="PTHR43135">
    <property type="entry name" value="ALPHA-D-RIBOSE 1-METHYLPHOSPHONATE 5-TRIPHOSPHATE DIPHOSPHATASE"/>
    <property type="match status" value="1"/>
</dbReference>
<dbReference type="Pfam" id="PF07969">
    <property type="entry name" value="Amidohydro_3"/>
    <property type="match status" value="1"/>
</dbReference>
<dbReference type="STRING" id="655353.SAMN04488056_101483"/>
<dbReference type="SUPFAM" id="SSF51338">
    <property type="entry name" value="Composite domain of metallo-dependent hydrolases"/>
    <property type="match status" value="1"/>
</dbReference>
<evidence type="ECO:0000259" key="1">
    <source>
        <dbReference type="Pfam" id="PF07969"/>
    </source>
</evidence>
<reference evidence="2 3" key="1">
    <citation type="submission" date="2016-10" db="EMBL/GenBank/DDBJ databases">
        <authorList>
            <person name="de Groot N.N."/>
        </authorList>
    </citation>
    <scope>NUCLEOTIDE SEQUENCE [LARGE SCALE GENOMIC DNA]</scope>
    <source>
        <strain evidence="2 3">CGMCC 1.9157</strain>
    </source>
</reference>
<accession>A0A1I5AGM1</accession>
<proteinExistence type="predicted"/>
<protein>
    <submittedName>
        <fullName evidence="2">Alpha-D-ribose 1-methylphosphonate 5-triphosphate diphosphatase</fullName>
    </submittedName>
</protein>
<dbReference type="GO" id="GO:0016810">
    <property type="term" value="F:hydrolase activity, acting on carbon-nitrogen (but not peptide) bonds"/>
    <property type="evidence" value="ECO:0007669"/>
    <property type="project" value="InterPro"/>
</dbReference>
<dbReference type="InterPro" id="IPR051781">
    <property type="entry name" value="Metallo-dep_Hydrolase"/>
</dbReference>
<dbReference type="InterPro" id="IPR013108">
    <property type="entry name" value="Amidohydro_3"/>
</dbReference>
<dbReference type="SUPFAM" id="SSF51556">
    <property type="entry name" value="Metallo-dependent hydrolases"/>
    <property type="match status" value="1"/>
</dbReference>
<dbReference type="NCBIfam" id="NF011987">
    <property type="entry name" value="PRK15446.2-3"/>
    <property type="match status" value="1"/>
</dbReference>
<dbReference type="AlphaFoldDB" id="A0A1I5AGM1"/>
<name>A0A1I5AGM1_9HYPH</name>
<dbReference type="Gene3D" id="3.20.20.140">
    <property type="entry name" value="Metal-dependent hydrolases"/>
    <property type="match status" value="1"/>
</dbReference>
<feature type="domain" description="Amidohydrolase 3" evidence="1">
    <location>
        <begin position="278"/>
        <end position="442"/>
    </location>
</feature>